<comment type="subunit">
    <text evidence="11 13">Homotetramer; dimer of dimers.</text>
</comment>
<evidence type="ECO:0000256" key="13">
    <source>
        <dbReference type="HAMAP-Rule" id="MF_00418"/>
    </source>
</evidence>
<keyword evidence="9 13" id="KW-0456">Lyase</keyword>
<dbReference type="InterPro" id="IPR013785">
    <property type="entry name" value="Aldolase_TIM"/>
</dbReference>
<evidence type="ECO:0000313" key="19">
    <source>
        <dbReference type="Proteomes" id="UP000254848"/>
    </source>
</evidence>
<feature type="active site" description="Proton donor/acceptor" evidence="13 15">
    <location>
        <position position="133"/>
    </location>
</feature>
<keyword evidence="10 13" id="KW-0704">Schiff base</keyword>
<evidence type="ECO:0000256" key="4">
    <source>
        <dbReference type="ARBA" id="ARBA00012086"/>
    </source>
</evidence>
<comment type="subcellular location">
    <subcellularLocation>
        <location evidence="13">Cytoplasm</location>
    </subcellularLocation>
</comment>
<gene>
    <name evidence="13" type="primary">dapA</name>
    <name evidence="18" type="ORF">C8D90_104151</name>
</gene>
<keyword evidence="7 13" id="KW-0220">Diaminopimelate biosynthesis</keyword>
<evidence type="ECO:0000256" key="15">
    <source>
        <dbReference type="PIRSR" id="PIRSR001365-1"/>
    </source>
</evidence>
<dbReference type="InterPro" id="IPR020625">
    <property type="entry name" value="Schiff_base-form_aldolases_AS"/>
</dbReference>
<comment type="catalytic activity">
    <reaction evidence="12 13">
        <text>L-aspartate 4-semialdehyde + pyruvate = (2S,4S)-4-hydroxy-2,3,4,5-tetrahydrodipicolinate + H2O + H(+)</text>
        <dbReference type="Rhea" id="RHEA:34171"/>
        <dbReference type="ChEBI" id="CHEBI:15361"/>
        <dbReference type="ChEBI" id="CHEBI:15377"/>
        <dbReference type="ChEBI" id="CHEBI:15378"/>
        <dbReference type="ChEBI" id="CHEBI:67139"/>
        <dbReference type="ChEBI" id="CHEBI:537519"/>
        <dbReference type="EC" id="4.3.3.7"/>
    </reaction>
</comment>
<comment type="caution">
    <text evidence="13">Was originally thought to be a dihydrodipicolinate synthase (DHDPS), catalyzing the condensation of (S)-aspartate-beta-semialdehyde [(S)-ASA] and pyruvate to dihydrodipicolinate (DHDP). However, it was shown in E.coli that the product of the enzymatic reaction is not dihydrodipicolinate but in fact (4S)-4-hydroxy-2,3,4,5-tetrahydro-(2S)-dipicolinic acid (HTPA), and that the consecutive dehydration reaction leading to DHDP is not spontaneous but catalyzed by DapB.</text>
</comment>
<dbReference type="PIRSF" id="PIRSF001365">
    <property type="entry name" value="DHDPS"/>
    <property type="match status" value="1"/>
</dbReference>
<comment type="function">
    <text evidence="1 13">Catalyzes the condensation of (S)-aspartate-beta-semialdehyde [(S)-ASA] and pyruvate to 4-hydroxy-tetrahydrodipicolinate (HTPA).</text>
</comment>
<reference evidence="18 19" key="1">
    <citation type="submission" date="2018-07" db="EMBL/GenBank/DDBJ databases">
        <title>Genomic Encyclopedia of Type Strains, Phase IV (KMG-IV): sequencing the most valuable type-strain genomes for metagenomic binning, comparative biology and taxonomic classification.</title>
        <authorList>
            <person name="Goeker M."/>
        </authorList>
    </citation>
    <scope>NUCLEOTIDE SEQUENCE [LARGE SCALE GENOMIC DNA]</scope>
    <source>
        <strain evidence="18 19">DSM 103736</strain>
    </source>
</reference>
<dbReference type="PANTHER" id="PTHR12128:SF66">
    <property type="entry name" value="4-HYDROXY-2-OXOGLUTARATE ALDOLASE, MITOCHONDRIAL"/>
    <property type="match status" value="1"/>
</dbReference>
<name>A0A370QRW0_9GAMM</name>
<dbReference type="SMART" id="SM01130">
    <property type="entry name" value="DHDPS"/>
    <property type="match status" value="1"/>
</dbReference>
<dbReference type="CDD" id="cd00950">
    <property type="entry name" value="DHDPS"/>
    <property type="match status" value="1"/>
</dbReference>
<keyword evidence="19" id="KW-1185">Reference proteome</keyword>
<dbReference type="SUPFAM" id="SSF51569">
    <property type="entry name" value="Aldolase"/>
    <property type="match status" value="1"/>
</dbReference>
<feature type="site" description="L-lysine inhibitor binding; via carbonyl oxygen" evidence="17">
    <location>
        <position position="49"/>
    </location>
</feature>
<evidence type="ECO:0000256" key="8">
    <source>
        <dbReference type="ARBA" id="ARBA00023154"/>
    </source>
</evidence>
<evidence type="ECO:0000256" key="6">
    <source>
        <dbReference type="ARBA" id="ARBA00022605"/>
    </source>
</evidence>
<evidence type="ECO:0000256" key="2">
    <source>
        <dbReference type="ARBA" id="ARBA00005120"/>
    </source>
</evidence>
<comment type="caution">
    <text evidence="18">The sequence shown here is derived from an EMBL/GenBank/DDBJ whole genome shotgun (WGS) entry which is preliminary data.</text>
</comment>
<dbReference type="Proteomes" id="UP000254848">
    <property type="component" value="Unassembled WGS sequence"/>
</dbReference>
<keyword evidence="8 13" id="KW-0457">Lysine biosynthesis</keyword>
<dbReference type="AlphaFoldDB" id="A0A370QRW0"/>
<dbReference type="GO" id="GO:0009089">
    <property type="term" value="P:lysine biosynthetic process via diaminopimelate"/>
    <property type="evidence" value="ECO:0007669"/>
    <property type="project" value="UniProtKB-UniRule"/>
</dbReference>
<evidence type="ECO:0000256" key="1">
    <source>
        <dbReference type="ARBA" id="ARBA00003294"/>
    </source>
</evidence>
<evidence type="ECO:0000256" key="11">
    <source>
        <dbReference type="ARBA" id="ARBA00044762"/>
    </source>
</evidence>
<feature type="site" description="L-lysine inhibitor binding" evidence="17">
    <location>
        <position position="84"/>
    </location>
</feature>
<dbReference type="GO" id="GO:0005829">
    <property type="term" value="C:cytosol"/>
    <property type="evidence" value="ECO:0007669"/>
    <property type="project" value="TreeGrafter"/>
</dbReference>
<dbReference type="NCBIfam" id="TIGR00674">
    <property type="entry name" value="dapA"/>
    <property type="match status" value="1"/>
</dbReference>
<comment type="pathway">
    <text evidence="2 13">Amino-acid biosynthesis; L-lysine biosynthesis via DAP pathway; (S)-tetrahydrodipicolinate from L-aspartate: step 3/4.</text>
</comment>
<evidence type="ECO:0000256" key="5">
    <source>
        <dbReference type="ARBA" id="ARBA00022490"/>
    </source>
</evidence>
<dbReference type="GO" id="GO:0019877">
    <property type="term" value="P:diaminopimelate biosynthetic process"/>
    <property type="evidence" value="ECO:0007669"/>
    <property type="project" value="UniProtKB-UniRule"/>
</dbReference>
<evidence type="ECO:0000256" key="9">
    <source>
        <dbReference type="ARBA" id="ARBA00023239"/>
    </source>
</evidence>
<evidence type="ECO:0000256" key="16">
    <source>
        <dbReference type="PIRSR" id="PIRSR001365-2"/>
    </source>
</evidence>
<accession>A0A370QRW0</accession>
<evidence type="ECO:0000313" key="18">
    <source>
        <dbReference type="EMBL" id="RDK91999.1"/>
    </source>
</evidence>
<proteinExistence type="inferred from homology"/>
<feature type="site" description="L-lysine inhibitor binding" evidence="17">
    <location>
        <position position="106"/>
    </location>
</feature>
<dbReference type="PANTHER" id="PTHR12128">
    <property type="entry name" value="DIHYDRODIPICOLINATE SYNTHASE"/>
    <property type="match status" value="1"/>
</dbReference>
<dbReference type="Gene3D" id="3.20.20.70">
    <property type="entry name" value="Aldolase class I"/>
    <property type="match status" value="1"/>
</dbReference>
<keyword evidence="6 13" id="KW-0028">Amino-acid biosynthesis</keyword>
<protein>
    <recommendedName>
        <fullName evidence="4 13">4-hydroxy-tetrahydrodipicolinate synthase</fullName>
        <shortName evidence="13">HTPA synthase</shortName>
        <ecNumber evidence="4 13">4.3.3.7</ecNumber>
    </recommendedName>
</protein>
<keyword evidence="5 13" id="KW-0963">Cytoplasm</keyword>
<evidence type="ECO:0000256" key="3">
    <source>
        <dbReference type="ARBA" id="ARBA00007592"/>
    </source>
</evidence>
<dbReference type="PRINTS" id="PR00146">
    <property type="entry name" value="DHPICSNTHASE"/>
</dbReference>
<evidence type="ECO:0000256" key="12">
    <source>
        <dbReference type="ARBA" id="ARBA00047836"/>
    </source>
</evidence>
<feature type="binding site" evidence="13 16">
    <location>
        <position position="204"/>
    </location>
    <ligand>
        <name>pyruvate</name>
        <dbReference type="ChEBI" id="CHEBI:15361"/>
    </ligand>
</feature>
<dbReference type="FunFam" id="3.20.20.70:FF:000046">
    <property type="entry name" value="4-hydroxy-tetrahydrodipicolinate synthase"/>
    <property type="match status" value="1"/>
</dbReference>
<evidence type="ECO:0000256" key="7">
    <source>
        <dbReference type="ARBA" id="ARBA00022915"/>
    </source>
</evidence>
<dbReference type="UniPathway" id="UPA00034">
    <property type="reaction ID" value="UER00017"/>
</dbReference>
<dbReference type="GO" id="GO:0008840">
    <property type="term" value="F:4-hydroxy-tetrahydrodipicolinate synthase activity"/>
    <property type="evidence" value="ECO:0007669"/>
    <property type="project" value="UniProtKB-UniRule"/>
</dbReference>
<dbReference type="InterPro" id="IPR002220">
    <property type="entry name" value="DapA-like"/>
</dbReference>
<dbReference type="PROSITE" id="PS00666">
    <property type="entry name" value="DHDPS_2"/>
    <property type="match status" value="1"/>
</dbReference>
<dbReference type="Pfam" id="PF00701">
    <property type="entry name" value="DHDPS"/>
    <property type="match status" value="1"/>
</dbReference>
<dbReference type="EMBL" id="QRAP01000004">
    <property type="protein sequence ID" value="RDK91999.1"/>
    <property type="molecule type" value="Genomic_DNA"/>
</dbReference>
<feature type="site" description="Part of a proton relay during catalysis" evidence="13 17">
    <location>
        <position position="107"/>
    </location>
</feature>
<dbReference type="EC" id="4.3.3.7" evidence="4 13"/>
<dbReference type="RefSeq" id="WP_115458330.1">
    <property type="nucleotide sequence ID" value="NZ_QRAP01000004.1"/>
</dbReference>
<organism evidence="18 19">
    <name type="scientific">Enterobacillus tribolii</name>
    <dbReference type="NCBI Taxonomy" id="1487935"/>
    <lineage>
        <taxon>Bacteria</taxon>
        <taxon>Pseudomonadati</taxon>
        <taxon>Pseudomonadota</taxon>
        <taxon>Gammaproteobacteria</taxon>
        <taxon>Enterobacterales</taxon>
        <taxon>Hafniaceae</taxon>
        <taxon>Enterobacillus</taxon>
    </lineage>
</organism>
<dbReference type="InterPro" id="IPR005263">
    <property type="entry name" value="DapA"/>
</dbReference>
<evidence type="ECO:0000256" key="14">
    <source>
        <dbReference type="PIRNR" id="PIRNR001365"/>
    </source>
</evidence>
<feature type="binding site" evidence="13 16">
    <location>
        <position position="45"/>
    </location>
    <ligand>
        <name>pyruvate</name>
        <dbReference type="ChEBI" id="CHEBI:15361"/>
    </ligand>
</feature>
<feature type="site" description="L-lysine inhibitor binding" evidence="17">
    <location>
        <position position="80"/>
    </location>
</feature>
<evidence type="ECO:0000256" key="17">
    <source>
        <dbReference type="PIRSR" id="PIRSR001365-3"/>
    </source>
</evidence>
<dbReference type="HAMAP" id="MF_00418">
    <property type="entry name" value="DapA"/>
    <property type="match status" value="1"/>
</dbReference>
<dbReference type="OrthoDB" id="9782828at2"/>
<feature type="active site" description="Schiff-base intermediate with substrate" evidence="13 15">
    <location>
        <position position="161"/>
    </location>
</feature>
<sequence length="293" mass="31107">MFTGSIVALVTPMDDKGQVDRAGLKKLIDYHVASGTSAIVSVGTTGESATLTHEDHVGVVLQTLELADGRIPVIAGTGANATAEAISLTRQFNDRGVAGCLTVTPYYNKPTQEGLFQHFRTIAENTDLPQILYNVPARTGCDMLPETVARLAKVKNIVAIKEATGNLSRVSQIQALVNDDKFTVLTGEDANVADFIRLGGRGVISVTANVAAREVAEVCALALAGKFAEAQAAHQRLMPLHQALFIESNPIPVKWACKVLGLIATDTMRLPMTPLSESARPAVERALKLAGLL</sequence>
<evidence type="ECO:0000256" key="10">
    <source>
        <dbReference type="ARBA" id="ARBA00023270"/>
    </source>
</evidence>
<comment type="similarity">
    <text evidence="3 13 14">Belongs to the DapA family.</text>
</comment>
<feature type="site" description="Part of a proton relay during catalysis" evidence="13 17">
    <location>
        <position position="44"/>
    </location>
</feature>